<evidence type="ECO:0000256" key="6">
    <source>
        <dbReference type="ARBA" id="ARBA00022838"/>
    </source>
</evidence>
<evidence type="ECO:0000256" key="1">
    <source>
        <dbReference type="ARBA" id="ARBA00004123"/>
    </source>
</evidence>
<keyword evidence="6" id="KW-0995">Kinetochore</keyword>
<keyword evidence="12" id="KW-1185">Reference proteome</keyword>
<dbReference type="RefSeq" id="XP_068361749.1">
    <property type="nucleotide sequence ID" value="XM_068502774.1"/>
</dbReference>
<comment type="caution">
    <text evidence="11">The sequence shown here is derived from an EMBL/GenBank/DDBJ whole genome shotgun (WGS) entry which is preliminary data.</text>
</comment>
<name>A0A1J4KGZ5_9EUKA</name>
<keyword evidence="4" id="KW-0132">Cell division</keyword>
<reference evidence="11" key="1">
    <citation type="submission" date="2016-10" db="EMBL/GenBank/DDBJ databases">
        <authorList>
            <person name="Benchimol M."/>
            <person name="Almeida L.G."/>
            <person name="Vasconcelos A.T."/>
            <person name="Perreira-Neves A."/>
            <person name="Rosa I.A."/>
            <person name="Tasca T."/>
            <person name="Bogo M.R."/>
            <person name="de Souza W."/>
        </authorList>
    </citation>
    <scope>NUCLEOTIDE SEQUENCE [LARGE SCALE GENOMIC DNA]</scope>
    <source>
        <strain evidence="11">K</strain>
    </source>
</reference>
<gene>
    <name evidence="11" type="ORF">TRFO_22799</name>
</gene>
<evidence type="ECO:0000256" key="5">
    <source>
        <dbReference type="ARBA" id="ARBA00022776"/>
    </source>
</evidence>
<accession>A0A1J4KGZ5</accession>
<keyword evidence="3" id="KW-0158">Chromosome</keyword>
<evidence type="ECO:0000256" key="3">
    <source>
        <dbReference type="ARBA" id="ARBA00022454"/>
    </source>
</evidence>
<feature type="coiled-coil region" evidence="10">
    <location>
        <begin position="87"/>
        <end position="142"/>
    </location>
</feature>
<evidence type="ECO:0000256" key="2">
    <source>
        <dbReference type="ARBA" id="ARBA00004629"/>
    </source>
</evidence>
<keyword evidence="8" id="KW-0131">Cell cycle</keyword>
<evidence type="ECO:0000313" key="11">
    <source>
        <dbReference type="EMBL" id="OHT08613.1"/>
    </source>
</evidence>
<sequence>MSPENLSKMMKNFPKGYAEKYSKLCVRSIEINSTEEFKQIIQEKNLEERLNTLDELVAKSQQTFNLNMSVFEFEEHDPEKLKSSIIVNAKKQEIDRLRRLLNNMNENNERLEKKNKAIQDELNDARKKIEESNNDLQQFLEKVFE</sequence>
<keyword evidence="5" id="KW-0498">Mitosis</keyword>
<organism evidence="11 12">
    <name type="scientific">Tritrichomonas foetus</name>
    <dbReference type="NCBI Taxonomy" id="1144522"/>
    <lineage>
        <taxon>Eukaryota</taxon>
        <taxon>Metamonada</taxon>
        <taxon>Parabasalia</taxon>
        <taxon>Tritrichomonadida</taxon>
        <taxon>Tritrichomonadidae</taxon>
        <taxon>Tritrichomonas</taxon>
    </lineage>
</organism>
<dbReference type="GO" id="GO:0005634">
    <property type="term" value="C:nucleus"/>
    <property type="evidence" value="ECO:0007669"/>
    <property type="project" value="UniProtKB-SubCell"/>
</dbReference>
<evidence type="ECO:0000256" key="10">
    <source>
        <dbReference type="SAM" id="Coils"/>
    </source>
</evidence>
<dbReference type="Proteomes" id="UP000179807">
    <property type="component" value="Unassembled WGS sequence"/>
</dbReference>
<dbReference type="AlphaFoldDB" id="A0A1J4KGZ5"/>
<dbReference type="GO" id="GO:0051301">
    <property type="term" value="P:cell division"/>
    <property type="evidence" value="ECO:0007669"/>
    <property type="project" value="UniProtKB-KW"/>
</dbReference>
<evidence type="ECO:0000256" key="9">
    <source>
        <dbReference type="ARBA" id="ARBA00023328"/>
    </source>
</evidence>
<comment type="subcellular location">
    <subcellularLocation>
        <location evidence="2">Chromosome</location>
        <location evidence="2">Centromere</location>
        <location evidence="2">Kinetochore</location>
    </subcellularLocation>
    <subcellularLocation>
        <location evidence="1">Nucleus</location>
    </subcellularLocation>
</comment>
<keyword evidence="10" id="KW-0175">Coiled coil</keyword>
<dbReference type="InterPro" id="IPR007128">
    <property type="entry name" value="PMF1/Nnf1"/>
</dbReference>
<evidence type="ECO:0000256" key="8">
    <source>
        <dbReference type="ARBA" id="ARBA00023306"/>
    </source>
</evidence>
<dbReference type="GeneID" id="94837478"/>
<evidence type="ECO:0000256" key="7">
    <source>
        <dbReference type="ARBA" id="ARBA00023242"/>
    </source>
</evidence>
<proteinExistence type="predicted"/>
<dbReference type="VEuPathDB" id="TrichDB:TRFO_22799"/>
<keyword evidence="7" id="KW-0539">Nucleus</keyword>
<keyword evidence="9" id="KW-0137">Centromere</keyword>
<dbReference type="GO" id="GO:0000444">
    <property type="term" value="C:MIS12/MIND type complex"/>
    <property type="evidence" value="ECO:0007669"/>
    <property type="project" value="InterPro"/>
</dbReference>
<dbReference type="EMBL" id="MLAK01000662">
    <property type="protein sequence ID" value="OHT08613.1"/>
    <property type="molecule type" value="Genomic_DNA"/>
</dbReference>
<dbReference type="Pfam" id="PF03980">
    <property type="entry name" value="Nnf1"/>
    <property type="match status" value="1"/>
</dbReference>
<evidence type="ECO:0000313" key="12">
    <source>
        <dbReference type="Proteomes" id="UP000179807"/>
    </source>
</evidence>
<evidence type="ECO:0000256" key="4">
    <source>
        <dbReference type="ARBA" id="ARBA00022618"/>
    </source>
</evidence>
<protein>
    <submittedName>
        <fullName evidence="11">Uncharacterized protein</fullName>
    </submittedName>
</protein>